<dbReference type="EMBL" id="DTDV01000016">
    <property type="protein sequence ID" value="HGK23978.1"/>
    <property type="molecule type" value="Genomic_DNA"/>
</dbReference>
<dbReference type="SUPFAM" id="SSF117396">
    <property type="entry name" value="TM1631-like"/>
    <property type="match status" value="1"/>
</dbReference>
<dbReference type="PANTHER" id="PTHR30348:SF4">
    <property type="entry name" value="DUF72 DOMAIN-CONTAINING PROTEIN"/>
    <property type="match status" value="1"/>
</dbReference>
<organism evidence="1">
    <name type="scientific">Dictyoglomus thermophilum</name>
    <dbReference type="NCBI Taxonomy" id="14"/>
    <lineage>
        <taxon>Bacteria</taxon>
        <taxon>Pseudomonadati</taxon>
        <taxon>Dictyoglomota</taxon>
        <taxon>Dictyoglomia</taxon>
        <taxon>Dictyoglomales</taxon>
        <taxon>Dictyoglomaceae</taxon>
        <taxon>Dictyoglomus</taxon>
    </lineage>
</organism>
<dbReference type="Pfam" id="PF01904">
    <property type="entry name" value="DUF72"/>
    <property type="match status" value="1"/>
</dbReference>
<dbReference type="PANTHER" id="PTHR30348">
    <property type="entry name" value="UNCHARACTERIZED PROTEIN YECE"/>
    <property type="match status" value="1"/>
</dbReference>
<evidence type="ECO:0000313" key="1">
    <source>
        <dbReference type="EMBL" id="HGK23978.1"/>
    </source>
</evidence>
<sequence length="228" mass="27521">MEILIGTSGWSYSWNPKRDLEWYIENTPFNAIEVNSSFYHFPREKTILKWIEYGHKLRFVIKVHRSITHLYKFSKDAQENWVKFYKLFEPLEPFIDLYLFQIPPSLGSENLSKIIDFHKFTKINGKFAFEPRKIDWFKEEIIEKLKENNITFVSVSAPRLPDEIIVTTNKAYLRFHGKNRWYSYKYTEEELREYADRIKKLSVDKVYIFFNNDHMLENGLTMCKLLSS</sequence>
<proteinExistence type="predicted"/>
<name>A0A7C3KQ33_DICTH</name>
<accession>A0A7C3KQ33</accession>
<reference evidence="1" key="1">
    <citation type="journal article" date="2020" name="mSystems">
        <title>Genome- and Community-Level Interaction Insights into Carbon Utilization and Element Cycling Functions of Hydrothermarchaeota in Hydrothermal Sediment.</title>
        <authorList>
            <person name="Zhou Z."/>
            <person name="Liu Y."/>
            <person name="Xu W."/>
            <person name="Pan J."/>
            <person name="Luo Z.H."/>
            <person name="Li M."/>
        </authorList>
    </citation>
    <scope>NUCLEOTIDE SEQUENCE [LARGE SCALE GENOMIC DNA]</scope>
    <source>
        <strain evidence="1">SpSt-70</strain>
    </source>
</reference>
<gene>
    <name evidence="1" type="ORF">ENU78_06020</name>
</gene>
<dbReference type="Gene3D" id="3.20.20.410">
    <property type="entry name" value="Protein of unknown function UPF0759"/>
    <property type="match status" value="1"/>
</dbReference>
<comment type="caution">
    <text evidence="1">The sequence shown here is derived from an EMBL/GenBank/DDBJ whole genome shotgun (WGS) entry which is preliminary data.</text>
</comment>
<dbReference type="InterPro" id="IPR036520">
    <property type="entry name" value="UPF0759_sf"/>
</dbReference>
<protein>
    <submittedName>
        <fullName evidence="1">DUF72 domain-containing protein</fullName>
    </submittedName>
</protein>
<dbReference type="AlphaFoldDB" id="A0A7C3KQ33"/>
<dbReference type="InterPro" id="IPR002763">
    <property type="entry name" value="DUF72"/>
</dbReference>